<feature type="transmembrane region" description="Helical" evidence="8">
    <location>
        <begin position="169"/>
        <end position="192"/>
    </location>
</feature>
<feature type="domain" description="Major facilitator superfamily (MFS) profile" evidence="9">
    <location>
        <begin position="77"/>
        <end position="538"/>
    </location>
</feature>
<proteinExistence type="inferred from homology"/>
<evidence type="ECO:0000313" key="11">
    <source>
        <dbReference type="Proteomes" id="UP000837801"/>
    </source>
</evidence>
<feature type="transmembrane region" description="Helical" evidence="8">
    <location>
        <begin position="77"/>
        <end position="102"/>
    </location>
</feature>
<dbReference type="PROSITE" id="PS50850">
    <property type="entry name" value="MFS"/>
    <property type="match status" value="1"/>
</dbReference>
<evidence type="ECO:0000256" key="8">
    <source>
        <dbReference type="SAM" id="Phobius"/>
    </source>
</evidence>
<comment type="caution">
    <text evidence="10">The sequence shown here is derived from an EMBL/GenBank/DDBJ whole genome shotgun (WGS) entry which is preliminary data.</text>
</comment>
<feature type="region of interest" description="Disordered" evidence="7">
    <location>
        <begin position="1"/>
        <end position="23"/>
    </location>
</feature>
<feature type="transmembrane region" description="Helical" evidence="8">
    <location>
        <begin position="514"/>
        <end position="535"/>
    </location>
</feature>
<dbReference type="PANTHER" id="PTHR23511">
    <property type="entry name" value="SYNAPTIC VESICLE GLYCOPROTEIN 2"/>
    <property type="match status" value="1"/>
</dbReference>
<keyword evidence="11" id="KW-1185">Reference proteome</keyword>
<dbReference type="AlphaFoldDB" id="A0A9P0VZI0"/>
<evidence type="ECO:0000256" key="1">
    <source>
        <dbReference type="ARBA" id="ARBA00004141"/>
    </source>
</evidence>
<comment type="subcellular location">
    <subcellularLocation>
        <location evidence="1">Membrane</location>
        <topology evidence="1">Multi-pass membrane protein</topology>
    </subcellularLocation>
</comment>
<dbReference type="GO" id="GO:0022857">
    <property type="term" value="F:transmembrane transporter activity"/>
    <property type="evidence" value="ECO:0007669"/>
    <property type="project" value="InterPro"/>
</dbReference>
<organism evidence="10 11">
    <name type="scientific">[Candida] railenensis</name>
    <dbReference type="NCBI Taxonomy" id="45579"/>
    <lineage>
        <taxon>Eukaryota</taxon>
        <taxon>Fungi</taxon>
        <taxon>Dikarya</taxon>
        <taxon>Ascomycota</taxon>
        <taxon>Saccharomycotina</taxon>
        <taxon>Pichiomycetes</taxon>
        <taxon>Debaryomycetaceae</taxon>
        <taxon>Kurtzmaniella</taxon>
    </lineage>
</organism>
<dbReference type="InterPro" id="IPR020846">
    <property type="entry name" value="MFS_dom"/>
</dbReference>
<feature type="transmembrane region" description="Helical" evidence="8">
    <location>
        <begin position="428"/>
        <end position="446"/>
    </location>
</feature>
<evidence type="ECO:0000256" key="5">
    <source>
        <dbReference type="ARBA" id="ARBA00022989"/>
    </source>
</evidence>
<dbReference type="CDD" id="cd17316">
    <property type="entry name" value="MFS_SV2_like"/>
    <property type="match status" value="1"/>
</dbReference>
<evidence type="ECO:0000256" key="7">
    <source>
        <dbReference type="SAM" id="MobiDB-lite"/>
    </source>
</evidence>
<dbReference type="GO" id="GO:0016020">
    <property type="term" value="C:membrane"/>
    <property type="evidence" value="ECO:0007669"/>
    <property type="project" value="UniProtKB-SubCell"/>
</dbReference>
<feature type="transmembrane region" description="Helical" evidence="8">
    <location>
        <begin position="246"/>
        <end position="267"/>
    </location>
</feature>
<evidence type="ECO:0000256" key="2">
    <source>
        <dbReference type="ARBA" id="ARBA00008335"/>
    </source>
</evidence>
<keyword evidence="5 8" id="KW-1133">Transmembrane helix</keyword>
<evidence type="ECO:0000256" key="6">
    <source>
        <dbReference type="ARBA" id="ARBA00023136"/>
    </source>
</evidence>
<accession>A0A9P0VZI0</accession>
<feature type="transmembrane region" description="Helical" evidence="8">
    <location>
        <begin position="117"/>
        <end position="136"/>
    </location>
</feature>
<keyword evidence="3" id="KW-0813">Transport</keyword>
<dbReference type="SUPFAM" id="SSF103473">
    <property type="entry name" value="MFS general substrate transporter"/>
    <property type="match status" value="1"/>
</dbReference>
<keyword evidence="4 8" id="KW-0812">Transmembrane</keyword>
<dbReference type="FunFam" id="1.20.1250.20:FF:000171">
    <property type="entry name" value="MFS general substrate transporter"/>
    <property type="match status" value="1"/>
</dbReference>
<evidence type="ECO:0000256" key="4">
    <source>
        <dbReference type="ARBA" id="ARBA00022692"/>
    </source>
</evidence>
<feature type="transmembrane region" description="Helical" evidence="8">
    <location>
        <begin position="353"/>
        <end position="378"/>
    </location>
</feature>
<dbReference type="Pfam" id="PF00083">
    <property type="entry name" value="Sugar_tr"/>
    <property type="match status" value="1"/>
</dbReference>
<feature type="transmembrane region" description="Helical" evidence="8">
    <location>
        <begin position="398"/>
        <end position="419"/>
    </location>
</feature>
<comment type="similarity">
    <text evidence="2">Belongs to the major facilitator superfamily.</text>
</comment>
<sequence length="543" mass="59262">MTSSIEEPFKASPQRTLDENAKDAAVVKASEQDTASFASESSTLFDEGDFSRTYLAKSKIITDEINNIGWGKYHTGLFIVCGFGWYADNAFPIACSLIMIALNEVDGVHLPSSTEGPFLTLAQNLGLFVGAFFWSLSSDIIGRRWAFVITFLFIGVFAVIAGASPNFGALGTFFALLSTGVGGSLPVDSAIYLEFLPSKYQYTLTLLSTYWAFAQLITNLLSWGLISTYSCSAEATVCYKKDNWGWRYFMFTLGGLTLVMFLTRYLFHLFESPRYFLAKGDEVRAVEVIHKVAKINGKESLLTVEDLRAVDDLKLDGDNVDEPVTGSGNELLQARLKKFNLSHVRQCFGSRKLAISSGLVIFTWGLIGLAFPLYNAFIPTYLLKHGFVGDTLTVQETYRNSLIVSVLGIPGSIIGGFLVETKAGRKGILSASLLITGIFLFASTTAKSTNANLGWTCGFSFITAVMYGVLYAYTPEVFPAKIRGTAVGLAASANRIFGIFAPIIAMYANLETSAPIYVSGTLFLLAGILVIFFPYEPRGKSSY</sequence>
<feature type="transmembrane region" description="Helical" evidence="8">
    <location>
        <begin position="204"/>
        <end position="226"/>
    </location>
</feature>
<keyword evidence="6 8" id="KW-0472">Membrane</keyword>
<dbReference type="Proteomes" id="UP000837801">
    <property type="component" value="Unassembled WGS sequence"/>
</dbReference>
<feature type="transmembrane region" description="Helical" evidence="8">
    <location>
        <begin position="486"/>
        <end position="508"/>
    </location>
</feature>
<protein>
    <submittedName>
        <fullName evidence="10">Uncharacterized MFS-type transporter PB1E7.08c</fullName>
    </submittedName>
</protein>
<dbReference type="EMBL" id="CAKXYY010000011">
    <property type="protein sequence ID" value="CAH2353620.1"/>
    <property type="molecule type" value="Genomic_DNA"/>
</dbReference>
<name>A0A9P0VZI0_9ASCO</name>
<dbReference type="InterPro" id="IPR005828">
    <property type="entry name" value="MFS_sugar_transport-like"/>
</dbReference>
<reference evidence="10" key="1">
    <citation type="submission" date="2022-03" db="EMBL/GenBank/DDBJ databases">
        <authorList>
            <person name="Legras J.-L."/>
            <person name="Devillers H."/>
            <person name="Grondin C."/>
        </authorList>
    </citation>
    <scope>NUCLEOTIDE SEQUENCE</scope>
    <source>
        <strain evidence="10">CLIB 1423</strain>
    </source>
</reference>
<dbReference type="InterPro" id="IPR036259">
    <property type="entry name" value="MFS_trans_sf"/>
</dbReference>
<evidence type="ECO:0000259" key="9">
    <source>
        <dbReference type="PROSITE" id="PS50850"/>
    </source>
</evidence>
<feature type="transmembrane region" description="Helical" evidence="8">
    <location>
        <begin position="145"/>
        <end position="163"/>
    </location>
</feature>
<dbReference type="PANTHER" id="PTHR23511:SF12">
    <property type="entry name" value="TRANSPORTER, PUTATIVE (AFU_ORTHOLOGUE AFUA_7G01740)-RELATED"/>
    <property type="match status" value="1"/>
</dbReference>
<feature type="transmembrane region" description="Helical" evidence="8">
    <location>
        <begin position="452"/>
        <end position="474"/>
    </location>
</feature>
<dbReference type="Gene3D" id="1.20.1250.20">
    <property type="entry name" value="MFS general substrate transporter like domains"/>
    <property type="match status" value="1"/>
</dbReference>
<evidence type="ECO:0000313" key="10">
    <source>
        <dbReference type="EMBL" id="CAH2353620.1"/>
    </source>
</evidence>
<evidence type="ECO:0000256" key="3">
    <source>
        <dbReference type="ARBA" id="ARBA00022448"/>
    </source>
</evidence>
<gene>
    <name evidence="10" type="ORF">CLIB1423_11S03884</name>
</gene>
<dbReference type="OrthoDB" id="4139357at2759"/>